<dbReference type="InterPro" id="IPR001434">
    <property type="entry name" value="OmcB-like_DUF11"/>
</dbReference>
<dbReference type="Gene3D" id="2.60.40.10">
    <property type="entry name" value="Immunoglobulins"/>
    <property type="match status" value="1"/>
</dbReference>
<protein>
    <recommendedName>
        <fullName evidence="1">DUF11 domain-containing protein</fullName>
    </recommendedName>
</protein>
<name>A0ABP6D3E5_9ACTN</name>
<dbReference type="Proteomes" id="UP001501509">
    <property type="component" value="Unassembled WGS sequence"/>
</dbReference>
<evidence type="ECO:0000259" key="1">
    <source>
        <dbReference type="Pfam" id="PF01345"/>
    </source>
</evidence>
<keyword evidence="3" id="KW-1185">Reference proteome</keyword>
<evidence type="ECO:0000313" key="3">
    <source>
        <dbReference type="Proteomes" id="UP001501509"/>
    </source>
</evidence>
<sequence length="310" mass="32580">MRRVPVAHGSAGAALSITALSITALSVTAVPMVTGSIATGPAAAAEVPPSLAAADLRMELTGPSRRVRTGSVVDYAVRLRNAGPAAVSDAAAKVRLPRGIAVIEVSDPRCRERGRTLRCAPAALAAGTSRTVHILGIVKPSAHGSYRVRARTYARSAADPVLRNNQARAVMRVAPSTDVAVRVSAPRRMPPDGRLTLAVTVVNRGPRPARRVRVHLGAHGARLAKPWRSWDTACRVTGGKAGGSAGGHFLRCSLGDLAVGARRTLYVRARFSPAARALVQEYAITASHRLGDRRPANNTVTARLRGARVR</sequence>
<comment type="caution">
    <text evidence="2">The sequence shown here is derived from an EMBL/GenBank/DDBJ whole genome shotgun (WGS) entry which is preliminary data.</text>
</comment>
<gene>
    <name evidence="2" type="ORF">GCM10010411_86850</name>
</gene>
<accession>A0ABP6D3E5</accession>
<reference evidence="3" key="1">
    <citation type="journal article" date="2019" name="Int. J. Syst. Evol. Microbiol.">
        <title>The Global Catalogue of Microorganisms (GCM) 10K type strain sequencing project: providing services to taxonomists for standard genome sequencing and annotation.</title>
        <authorList>
            <consortium name="The Broad Institute Genomics Platform"/>
            <consortium name="The Broad Institute Genome Sequencing Center for Infectious Disease"/>
            <person name="Wu L."/>
            <person name="Ma J."/>
        </authorList>
    </citation>
    <scope>NUCLEOTIDE SEQUENCE [LARGE SCALE GENOMIC DNA]</scope>
    <source>
        <strain evidence="3">JCM 6833</strain>
    </source>
</reference>
<feature type="domain" description="DUF11" evidence="1">
    <location>
        <begin position="179"/>
        <end position="303"/>
    </location>
</feature>
<dbReference type="InterPro" id="IPR013783">
    <property type="entry name" value="Ig-like_fold"/>
</dbReference>
<evidence type="ECO:0000313" key="2">
    <source>
        <dbReference type="EMBL" id="GAA2634637.1"/>
    </source>
</evidence>
<dbReference type="RefSeq" id="WP_344548380.1">
    <property type="nucleotide sequence ID" value="NZ_BAAATD010000018.1"/>
</dbReference>
<organism evidence="2 3">
    <name type="scientific">Actinomadura fulvescens</name>
    <dbReference type="NCBI Taxonomy" id="46160"/>
    <lineage>
        <taxon>Bacteria</taxon>
        <taxon>Bacillati</taxon>
        <taxon>Actinomycetota</taxon>
        <taxon>Actinomycetes</taxon>
        <taxon>Streptosporangiales</taxon>
        <taxon>Thermomonosporaceae</taxon>
        <taxon>Actinomadura</taxon>
    </lineage>
</organism>
<dbReference type="Pfam" id="PF01345">
    <property type="entry name" value="DUF11"/>
    <property type="match status" value="2"/>
</dbReference>
<dbReference type="EMBL" id="BAAATD010000018">
    <property type="protein sequence ID" value="GAA2634637.1"/>
    <property type="molecule type" value="Genomic_DNA"/>
</dbReference>
<feature type="domain" description="DUF11" evidence="1">
    <location>
        <begin position="55"/>
        <end position="169"/>
    </location>
</feature>
<proteinExistence type="predicted"/>